<feature type="domain" description="Xylose isomerase-like TIM barrel" evidence="1">
    <location>
        <begin position="90"/>
        <end position="295"/>
    </location>
</feature>
<dbReference type="InterPro" id="IPR013022">
    <property type="entry name" value="Xyl_isomerase-like_TIM-brl"/>
</dbReference>
<dbReference type="Pfam" id="PF01261">
    <property type="entry name" value="AP_endonuc_2"/>
    <property type="match status" value="1"/>
</dbReference>
<organism evidence="2 3">
    <name type="scientific">Lederbergia wuyishanensis</name>
    <dbReference type="NCBI Taxonomy" id="1347903"/>
    <lineage>
        <taxon>Bacteria</taxon>
        <taxon>Bacillati</taxon>
        <taxon>Bacillota</taxon>
        <taxon>Bacilli</taxon>
        <taxon>Bacillales</taxon>
        <taxon>Bacillaceae</taxon>
        <taxon>Lederbergia</taxon>
    </lineage>
</organism>
<dbReference type="SUPFAM" id="SSF51658">
    <property type="entry name" value="Xylose isomerase-like"/>
    <property type="match status" value="1"/>
</dbReference>
<evidence type="ECO:0000259" key="1">
    <source>
        <dbReference type="Pfam" id="PF01261"/>
    </source>
</evidence>
<proteinExistence type="predicted"/>
<dbReference type="InterPro" id="IPR050312">
    <property type="entry name" value="IolE/XylAMocC-like"/>
</dbReference>
<dbReference type="GO" id="GO:0016853">
    <property type="term" value="F:isomerase activity"/>
    <property type="evidence" value="ECO:0007669"/>
    <property type="project" value="UniProtKB-KW"/>
</dbReference>
<dbReference type="RefSeq" id="WP_244680678.1">
    <property type="nucleotide sequence ID" value="NZ_JALIRM010000002.1"/>
</dbReference>
<evidence type="ECO:0000313" key="2">
    <source>
        <dbReference type="EMBL" id="MDQ0342790.1"/>
    </source>
</evidence>
<protein>
    <submittedName>
        <fullName evidence="2">Sugar phosphate isomerase/epimerase</fullName>
    </submittedName>
</protein>
<dbReference type="PANTHER" id="PTHR12110">
    <property type="entry name" value="HYDROXYPYRUVATE ISOMERASE"/>
    <property type="match status" value="1"/>
</dbReference>
<comment type="caution">
    <text evidence="2">The sequence shown here is derived from an EMBL/GenBank/DDBJ whole genome shotgun (WGS) entry which is preliminary data.</text>
</comment>
<dbReference type="EMBL" id="JAUSUO010000002">
    <property type="protein sequence ID" value="MDQ0342790.1"/>
    <property type="molecule type" value="Genomic_DNA"/>
</dbReference>
<reference evidence="2 3" key="1">
    <citation type="submission" date="2023-07" db="EMBL/GenBank/DDBJ databases">
        <title>Genomic Encyclopedia of Type Strains, Phase IV (KMG-IV): sequencing the most valuable type-strain genomes for metagenomic binning, comparative biology and taxonomic classification.</title>
        <authorList>
            <person name="Goeker M."/>
        </authorList>
    </citation>
    <scope>NUCLEOTIDE SEQUENCE [LARGE SCALE GENOMIC DNA]</scope>
    <source>
        <strain evidence="2 3">DSM 27848</strain>
    </source>
</reference>
<dbReference type="Gene3D" id="3.20.20.150">
    <property type="entry name" value="Divalent-metal-dependent TIM barrel enzymes"/>
    <property type="match status" value="1"/>
</dbReference>
<gene>
    <name evidence="2" type="ORF">J2S14_001602</name>
</gene>
<dbReference type="Proteomes" id="UP001232343">
    <property type="component" value="Unassembled WGS sequence"/>
</dbReference>
<name>A0ABU0D319_9BACI</name>
<dbReference type="InterPro" id="IPR036237">
    <property type="entry name" value="Xyl_isomerase-like_sf"/>
</dbReference>
<sequence>MKIGVSSWSMNKEFIEKGMTMVDFVRVVKEEFGADAVEMVHWMVGDLDSGSAEKMRFALEQFSNPDKDPEKIQQAIGGFMEVMENVSLNKPQNLDDVKAALEKHGVQVLNMPIDYGNISGLDEEKRKSDLEVIKSWIDIAAYLGSKGARVNTGHQPEGVFDLNITADSYRELAEYAETKGVALVLENHGGMSADPKNIIKLFEMVNHSNFRVCPDFGNFEPDVRYEAIDMIFNDPILVHAKTYEFNADGSHVQFDFGKCMEIAKKHNYDGYYSVEFEGPGDQREGVQKTINLLKKYN</sequence>
<accession>A0ABU0D319</accession>
<keyword evidence="3" id="KW-1185">Reference proteome</keyword>
<evidence type="ECO:0000313" key="3">
    <source>
        <dbReference type="Proteomes" id="UP001232343"/>
    </source>
</evidence>
<dbReference type="PANTHER" id="PTHR12110:SF53">
    <property type="entry name" value="BLR5974 PROTEIN"/>
    <property type="match status" value="1"/>
</dbReference>
<keyword evidence="2" id="KW-0413">Isomerase</keyword>